<dbReference type="PROSITE" id="PS50110">
    <property type="entry name" value="RESPONSE_REGULATORY"/>
    <property type="match status" value="1"/>
</dbReference>
<dbReference type="SMART" id="SM00448">
    <property type="entry name" value="REC"/>
    <property type="match status" value="1"/>
</dbReference>
<keyword evidence="10" id="KW-0067">ATP-binding</keyword>
<feature type="domain" description="PAS" evidence="19">
    <location>
        <begin position="395"/>
        <end position="432"/>
    </location>
</feature>
<evidence type="ECO:0000256" key="10">
    <source>
        <dbReference type="ARBA" id="ARBA00022840"/>
    </source>
</evidence>
<keyword evidence="9" id="KW-0418">Kinase</keyword>
<dbReference type="Pfam" id="PF08448">
    <property type="entry name" value="PAS_4"/>
    <property type="match status" value="1"/>
</dbReference>
<evidence type="ECO:0000256" key="5">
    <source>
        <dbReference type="ARBA" id="ARBA00022553"/>
    </source>
</evidence>
<proteinExistence type="predicted"/>
<dbReference type="PRINTS" id="PR00344">
    <property type="entry name" value="BCTRLSENSOR"/>
</dbReference>
<feature type="domain" description="PAS" evidence="19">
    <location>
        <begin position="264"/>
        <end position="317"/>
    </location>
</feature>
<protein>
    <recommendedName>
        <fullName evidence="3">histidine kinase</fullName>
        <ecNumber evidence="3">2.7.13.3</ecNumber>
    </recommendedName>
</protein>
<evidence type="ECO:0000256" key="14">
    <source>
        <dbReference type="PROSITE-ProRule" id="PRU00110"/>
    </source>
</evidence>
<feature type="domain" description="HPt" evidence="21">
    <location>
        <begin position="960"/>
        <end position="1068"/>
    </location>
</feature>
<dbReference type="InterPro" id="IPR013767">
    <property type="entry name" value="PAS_fold"/>
</dbReference>
<name>A0A5C1E9A3_9RHOO</name>
<dbReference type="GO" id="GO:0005886">
    <property type="term" value="C:plasma membrane"/>
    <property type="evidence" value="ECO:0007669"/>
    <property type="project" value="UniProtKB-SubCell"/>
</dbReference>
<evidence type="ECO:0000256" key="12">
    <source>
        <dbReference type="ARBA" id="ARBA00023012"/>
    </source>
</evidence>
<dbReference type="SUPFAM" id="SSF47384">
    <property type="entry name" value="Homodimeric domain of signal transducing histidine kinase"/>
    <property type="match status" value="1"/>
</dbReference>
<keyword evidence="7 16" id="KW-0812">Transmembrane</keyword>
<feature type="modified residue" description="4-aspartylphosphate" evidence="15">
    <location>
        <position position="846"/>
    </location>
</feature>
<comment type="catalytic activity">
    <reaction evidence="1">
        <text>ATP + protein L-histidine = ADP + protein N-phospho-L-histidine.</text>
        <dbReference type="EC" id="2.7.13.3"/>
    </reaction>
</comment>
<dbReference type="SMART" id="SM00091">
    <property type="entry name" value="PAS"/>
    <property type="match status" value="2"/>
</dbReference>
<feature type="domain" description="PAC" evidence="20">
    <location>
        <begin position="342"/>
        <end position="394"/>
    </location>
</feature>
<reference evidence="22 23" key="1">
    <citation type="submission" date="2017-07" db="EMBL/GenBank/DDBJ databases">
        <title>Complete genome sequence of Oryzomicrobium terrae TPP412.</title>
        <authorList>
            <person name="Chiu L.-W."/>
            <person name="Lo K.-J."/>
            <person name="Tsai Y.-M."/>
            <person name="Lin S.-S."/>
            <person name="Kuo C.-H."/>
            <person name="Liu C.-T."/>
        </authorList>
    </citation>
    <scope>NUCLEOTIDE SEQUENCE [LARGE SCALE GENOMIC DNA]</scope>
    <source>
        <strain evidence="22 23">TPP412</strain>
    </source>
</reference>
<feature type="transmembrane region" description="Helical" evidence="16">
    <location>
        <begin position="20"/>
        <end position="38"/>
    </location>
</feature>
<dbReference type="PROSITE" id="PS50894">
    <property type="entry name" value="HPT"/>
    <property type="match status" value="1"/>
</dbReference>
<accession>A0A5C1E9A3</accession>
<dbReference type="SMART" id="SM00387">
    <property type="entry name" value="HATPase_c"/>
    <property type="match status" value="1"/>
</dbReference>
<feature type="domain" description="Response regulatory" evidence="18">
    <location>
        <begin position="795"/>
        <end position="917"/>
    </location>
</feature>
<dbReference type="InterPro" id="IPR011006">
    <property type="entry name" value="CheY-like_superfamily"/>
</dbReference>
<dbReference type="Gene3D" id="1.20.120.160">
    <property type="entry name" value="HPT domain"/>
    <property type="match status" value="1"/>
</dbReference>
<evidence type="ECO:0000256" key="15">
    <source>
        <dbReference type="PROSITE-ProRule" id="PRU00169"/>
    </source>
</evidence>
<dbReference type="PROSITE" id="PS50113">
    <property type="entry name" value="PAC"/>
    <property type="match status" value="2"/>
</dbReference>
<evidence type="ECO:0000256" key="6">
    <source>
        <dbReference type="ARBA" id="ARBA00022679"/>
    </source>
</evidence>
<dbReference type="FunFam" id="1.10.287.130:FF:000002">
    <property type="entry name" value="Two-component osmosensing histidine kinase"/>
    <property type="match status" value="1"/>
</dbReference>
<evidence type="ECO:0000256" key="7">
    <source>
        <dbReference type="ARBA" id="ARBA00022692"/>
    </source>
</evidence>
<dbReference type="NCBIfam" id="TIGR00229">
    <property type="entry name" value="sensory_box"/>
    <property type="match status" value="2"/>
</dbReference>
<dbReference type="InterPro" id="IPR036097">
    <property type="entry name" value="HisK_dim/P_sf"/>
</dbReference>
<evidence type="ECO:0000256" key="9">
    <source>
        <dbReference type="ARBA" id="ARBA00022777"/>
    </source>
</evidence>
<evidence type="ECO:0000256" key="4">
    <source>
        <dbReference type="ARBA" id="ARBA00022475"/>
    </source>
</evidence>
<feature type="modified residue" description="Phosphohistidine" evidence="14">
    <location>
        <position position="1002"/>
    </location>
</feature>
<keyword evidence="23" id="KW-1185">Reference proteome</keyword>
<dbReference type="InterPro" id="IPR036890">
    <property type="entry name" value="HATPase_C_sf"/>
</dbReference>
<keyword evidence="8" id="KW-0547">Nucleotide-binding</keyword>
<evidence type="ECO:0000256" key="3">
    <source>
        <dbReference type="ARBA" id="ARBA00012438"/>
    </source>
</evidence>
<dbReference type="InterPro" id="IPR035965">
    <property type="entry name" value="PAS-like_dom_sf"/>
</dbReference>
<dbReference type="InterPro" id="IPR000700">
    <property type="entry name" value="PAS-assoc_C"/>
</dbReference>
<dbReference type="Gene3D" id="1.10.287.130">
    <property type="match status" value="1"/>
</dbReference>
<feature type="domain" description="PAC" evidence="20">
    <location>
        <begin position="474"/>
        <end position="530"/>
    </location>
</feature>
<dbReference type="InterPro" id="IPR001789">
    <property type="entry name" value="Sig_transdc_resp-reg_receiver"/>
</dbReference>
<dbReference type="Gene3D" id="3.30.565.10">
    <property type="entry name" value="Histidine kinase-like ATPase, C-terminal domain"/>
    <property type="match status" value="1"/>
</dbReference>
<evidence type="ECO:0000259" key="17">
    <source>
        <dbReference type="PROSITE" id="PS50109"/>
    </source>
</evidence>
<evidence type="ECO:0000256" key="1">
    <source>
        <dbReference type="ARBA" id="ARBA00000085"/>
    </source>
</evidence>
<keyword evidence="6" id="KW-0808">Transferase</keyword>
<dbReference type="SUPFAM" id="SSF55874">
    <property type="entry name" value="ATPase domain of HSP90 chaperone/DNA topoisomerase II/histidine kinase"/>
    <property type="match status" value="1"/>
</dbReference>
<dbReference type="KEGG" id="otr:OTERR_17330"/>
<evidence type="ECO:0000259" key="21">
    <source>
        <dbReference type="PROSITE" id="PS50894"/>
    </source>
</evidence>
<dbReference type="GO" id="GO:0006355">
    <property type="term" value="P:regulation of DNA-templated transcription"/>
    <property type="evidence" value="ECO:0007669"/>
    <property type="project" value="InterPro"/>
</dbReference>
<dbReference type="InterPro" id="IPR005467">
    <property type="entry name" value="His_kinase_dom"/>
</dbReference>
<dbReference type="Gene3D" id="3.40.50.2300">
    <property type="match status" value="1"/>
</dbReference>
<dbReference type="EC" id="2.7.13.3" evidence="3"/>
<evidence type="ECO:0000256" key="16">
    <source>
        <dbReference type="SAM" id="Phobius"/>
    </source>
</evidence>
<gene>
    <name evidence="22" type="ORF">OTERR_17330</name>
</gene>
<evidence type="ECO:0000259" key="18">
    <source>
        <dbReference type="PROSITE" id="PS50110"/>
    </source>
</evidence>
<dbReference type="InterPro" id="IPR003661">
    <property type="entry name" value="HisK_dim/P_dom"/>
</dbReference>
<evidence type="ECO:0000256" key="13">
    <source>
        <dbReference type="ARBA" id="ARBA00023136"/>
    </source>
</evidence>
<dbReference type="SUPFAM" id="SSF52172">
    <property type="entry name" value="CheY-like"/>
    <property type="match status" value="1"/>
</dbReference>
<dbReference type="GO" id="GO:0000155">
    <property type="term" value="F:phosphorelay sensor kinase activity"/>
    <property type="evidence" value="ECO:0007669"/>
    <property type="project" value="InterPro"/>
</dbReference>
<dbReference type="CDD" id="cd17546">
    <property type="entry name" value="REC_hyHK_CKI1_RcsC-like"/>
    <property type="match status" value="1"/>
</dbReference>
<dbReference type="PANTHER" id="PTHR45339">
    <property type="entry name" value="HYBRID SIGNAL TRANSDUCTION HISTIDINE KINASE J"/>
    <property type="match status" value="1"/>
</dbReference>
<dbReference type="Pfam" id="PF00512">
    <property type="entry name" value="HisKA"/>
    <property type="match status" value="1"/>
</dbReference>
<evidence type="ECO:0000313" key="23">
    <source>
        <dbReference type="Proteomes" id="UP000323671"/>
    </source>
</evidence>
<dbReference type="InterPro" id="IPR000014">
    <property type="entry name" value="PAS"/>
</dbReference>
<dbReference type="GO" id="GO:0005524">
    <property type="term" value="F:ATP binding"/>
    <property type="evidence" value="ECO:0007669"/>
    <property type="project" value="UniProtKB-KW"/>
</dbReference>
<dbReference type="CDD" id="cd16922">
    <property type="entry name" value="HATPase_EvgS-ArcB-TorS-like"/>
    <property type="match status" value="1"/>
</dbReference>
<evidence type="ECO:0000313" key="22">
    <source>
        <dbReference type="EMBL" id="QEL65209.1"/>
    </source>
</evidence>
<evidence type="ECO:0000256" key="8">
    <source>
        <dbReference type="ARBA" id="ARBA00022741"/>
    </source>
</evidence>
<evidence type="ECO:0000259" key="19">
    <source>
        <dbReference type="PROSITE" id="PS50112"/>
    </source>
</evidence>
<keyword evidence="4" id="KW-1003">Cell membrane</keyword>
<dbReference type="InterPro" id="IPR004358">
    <property type="entry name" value="Sig_transdc_His_kin-like_C"/>
</dbReference>
<feature type="domain" description="Histidine kinase" evidence="17">
    <location>
        <begin position="548"/>
        <end position="766"/>
    </location>
</feature>
<sequence length="1072" mass="116209">MTFSFRPFLRWLPHRLGSQLALLVSLLFAGTVFVYTWVTASAEMNLAEHLVISQSRTLARGVADSVSDMIVLGDGAGLEYTLQRANEATEVRGLMVVDLAGKVLAASRRDDNGLIQAVYGLPLMKVPEGSQPLHVMRPSDSPDFLHATGSRLTLWYPLESGERQGWLRMDVGLDALDQAWRETWRTSVLTAVLSVLASTVLLLLFLARPLRALRQAARFAADLDVRRGDVLPAYRADLETGEVVSALNRASLQLAAQEATIAEHTRFLKSLTDALGEGVVATDALGRVTFVNAEAERLLGYSRAELEGQYLHDRVHPCTLSGQPVARDECPMHAPAVLRHAFRTDYDAFTRKDGSLLPVSVVQVPLLEGQRLTGTVAAFQDITERKRDEEYLLATTSRLTALIESLQAGILVEDENRQVLLVNQTMPAVLGLDSTLAESYIGQDCRTVLASHLPLMSNGEEMQAWVEARVVERQHAEGKEMLLKDGRVLELDYVPIYLFPDAPDPDGYRGHLWLFRDITERKQAEHELEQARQAAEAANRAKSVFLASMSHEIRTPMNGILGMTDLTLETNLDPVQRDYLETVKSSAESLLVIINDILDFSKIEAGRMDLEAIPFAPRALVRDVIKPLALRARQKGLTLESVVTEDVPERLVGDPVRLKQVLINLIGNALKFTEQGGVTVTLARGDEPGHLRVSVSDTGVGIAPEQQQVIFDAFSQADSSIARRFGGTGLGLAISNRLVTMMGGHIGVESRPGHGATFFFDARLGTLALPEEAPVAEAAEPAGGQGRATLLQPLSLLLAEDHPVNRKLALALLNGRGHRVTVAENGRQALERWVAAPEDFDAVLMDVHMPEMDGLTATREIRAAEAARGDGRTIPIIAMTASVLEGDREACLAAGMNGYVAKPVVAEHLFAELARCLPNAVVSAPGSVPAGPAVPGPSSANVPDVPLLDRDETLARMGGDTELLATLAGMFRDELPNHRQRLAPPTVESAAEWAKRIADEAHTLKSLFATFSAPGATAQALDLEQAARRALKGAANQEIGGKELEALQGQTVTLLATLDEVETELLAWLAAA</sequence>
<dbReference type="PROSITE" id="PS50112">
    <property type="entry name" value="PAS"/>
    <property type="match status" value="2"/>
</dbReference>
<keyword evidence="12" id="KW-0902">Two-component regulatory system</keyword>
<dbReference type="Proteomes" id="UP000323671">
    <property type="component" value="Chromosome"/>
</dbReference>
<dbReference type="CDD" id="cd00082">
    <property type="entry name" value="HisKA"/>
    <property type="match status" value="1"/>
</dbReference>
<dbReference type="AlphaFoldDB" id="A0A5C1E9A3"/>
<dbReference type="Pfam" id="PF02518">
    <property type="entry name" value="HATPase_c"/>
    <property type="match status" value="1"/>
</dbReference>
<dbReference type="InterPro" id="IPR003594">
    <property type="entry name" value="HATPase_dom"/>
</dbReference>
<dbReference type="RefSeq" id="WP_149425522.1">
    <property type="nucleotide sequence ID" value="NZ_CP022579.1"/>
</dbReference>
<comment type="subcellular location">
    <subcellularLocation>
        <location evidence="2">Cell membrane</location>
        <topology evidence="2">Multi-pass membrane protein</topology>
    </subcellularLocation>
</comment>
<keyword evidence="11 16" id="KW-1133">Transmembrane helix</keyword>
<organism evidence="22 23">
    <name type="scientific">Oryzomicrobium terrae</name>
    <dbReference type="NCBI Taxonomy" id="1735038"/>
    <lineage>
        <taxon>Bacteria</taxon>
        <taxon>Pseudomonadati</taxon>
        <taxon>Pseudomonadota</taxon>
        <taxon>Betaproteobacteria</taxon>
        <taxon>Rhodocyclales</taxon>
        <taxon>Rhodocyclaceae</taxon>
        <taxon>Oryzomicrobium</taxon>
    </lineage>
</organism>
<dbReference type="Pfam" id="PF00989">
    <property type="entry name" value="PAS"/>
    <property type="match status" value="1"/>
</dbReference>
<dbReference type="PANTHER" id="PTHR45339:SF1">
    <property type="entry name" value="HYBRID SIGNAL TRANSDUCTION HISTIDINE KINASE J"/>
    <property type="match status" value="1"/>
</dbReference>
<dbReference type="InterPro" id="IPR036641">
    <property type="entry name" value="HPT_dom_sf"/>
</dbReference>
<feature type="transmembrane region" description="Helical" evidence="16">
    <location>
        <begin position="188"/>
        <end position="207"/>
    </location>
</feature>
<dbReference type="InterPro" id="IPR013656">
    <property type="entry name" value="PAS_4"/>
</dbReference>
<dbReference type="Gene3D" id="3.30.450.20">
    <property type="entry name" value="PAS domain"/>
    <property type="match status" value="2"/>
</dbReference>
<dbReference type="Pfam" id="PF01627">
    <property type="entry name" value="Hpt"/>
    <property type="match status" value="1"/>
</dbReference>
<dbReference type="EMBL" id="CP022579">
    <property type="protein sequence ID" value="QEL65209.1"/>
    <property type="molecule type" value="Genomic_DNA"/>
</dbReference>
<dbReference type="Pfam" id="PF00072">
    <property type="entry name" value="Response_reg"/>
    <property type="match status" value="1"/>
</dbReference>
<keyword evidence="13 16" id="KW-0472">Membrane</keyword>
<dbReference type="SUPFAM" id="SSF47226">
    <property type="entry name" value="Histidine-containing phosphotransfer domain, HPT domain"/>
    <property type="match status" value="1"/>
</dbReference>
<dbReference type="SMART" id="SM00388">
    <property type="entry name" value="HisKA"/>
    <property type="match status" value="1"/>
</dbReference>
<evidence type="ECO:0000256" key="2">
    <source>
        <dbReference type="ARBA" id="ARBA00004651"/>
    </source>
</evidence>
<evidence type="ECO:0000256" key="11">
    <source>
        <dbReference type="ARBA" id="ARBA00022989"/>
    </source>
</evidence>
<dbReference type="PROSITE" id="PS50109">
    <property type="entry name" value="HIS_KIN"/>
    <property type="match status" value="1"/>
</dbReference>
<keyword evidence="5 15" id="KW-0597">Phosphoprotein</keyword>
<dbReference type="SUPFAM" id="SSF55785">
    <property type="entry name" value="PYP-like sensor domain (PAS domain)"/>
    <property type="match status" value="2"/>
</dbReference>
<dbReference type="InterPro" id="IPR008207">
    <property type="entry name" value="Sig_transdc_His_kin_Hpt_dom"/>
</dbReference>
<dbReference type="CDD" id="cd00130">
    <property type="entry name" value="PAS"/>
    <property type="match status" value="1"/>
</dbReference>
<evidence type="ECO:0000259" key="20">
    <source>
        <dbReference type="PROSITE" id="PS50113"/>
    </source>
</evidence>
<dbReference type="FunFam" id="3.30.565.10:FF:000078">
    <property type="entry name" value="Two-component sensor histidine kinase"/>
    <property type="match status" value="1"/>
</dbReference>